<accession>A0ABR6WZM2</accession>
<evidence type="ECO:0000256" key="6">
    <source>
        <dbReference type="ARBA" id="ARBA00022553"/>
    </source>
</evidence>
<dbReference type="SMART" id="SM00304">
    <property type="entry name" value="HAMP"/>
    <property type="match status" value="1"/>
</dbReference>
<dbReference type="PROSITE" id="PS50109">
    <property type="entry name" value="HIS_KIN"/>
    <property type="match status" value="1"/>
</dbReference>
<dbReference type="RefSeq" id="WP_186920835.1">
    <property type="nucleotide sequence ID" value="NZ_JACOFW010000001.1"/>
</dbReference>
<keyword evidence="12 15" id="KW-1133">Transmembrane helix</keyword>
<dbReference type="EMBL" id="JACOFW010000001">
    <property type="protein sequence ID" value="MBC3806092.1"/>
    <property type="molecule type" value="Genomic_DNA"/>
</dbReference>
<evidence type="ECO:0000256" key="8">
    <source>
        <dbReference type="ARBA" id="ARBA00022692"/>
    </source>
</evidence>
<dbReference type="Gene3D" id="3.30.565.10">
    <property type="entry name" value="Histidine kinase-like ATPase, C-terminal domain"/>
    <property type="match status" value="1"/>
</dbReference>
<keyword evidence="5" id="KW-0997">Cell inner membrane</keyword>
<evidence type="ECO:0000256" key="3">
    <source>
        <dbReference type="ARBA" id="ARBA00012438"/>
    </source>
</evidence>
<dbReference type="Pfam" id="PF00512">
    <property type="entry name" value="HisKA"/>
    <property type="match status" value="1"/>
</dbReference>
<evidence type="ECO:0000256" key="9">
    <source>
        <dbReference type="ARBA" id="ARBA00022741"/>
    </source>
</evidence>
<evidence type="ECO:0000256" key="12">
    <source>
        <dbReference type="ARBA" id="ARBA00022989"/>
    </source>
</evidence>
<keyword evidence="14 15" id="KW-0472">Membrane</keyword>
<keyword evidence="19" id="KW-1185">Reference proteome</keyword>
<dbReference type="InterPro" id="IPR038421">
    <property type="entry name" value="RisS_PPD_sf"/>
</dbReference>
<keyword evidence="7" id="KW-0808">Transferase</keyword>
<dbReference type="PANTHER" id="PTHR44936">
    <property type="entry name" value="SENSOR PROTEIN CREC"/>
    <property type="match status" value="1"/>
</dbReference>
<evidence type="ECO:0000256" key="14">
    <source>
        <dbReference type="ARBA" id="ARBA00023136"/>
    </source>
</evidence>
<dbReference type="InterPro" id="IPR050980">
    <property type="entry name" value="2C_sensor_his_kinase"/>
</dbReference>
<dbReference type="SMART" id="SM00387">
    <property type="entry name" value="HATPase_c"/>
    <property type="match status" value="1"/>
</dbReference>
<feature type="transmembrane region" description="Helical" evidence="15">
    <location>
        <begin position="161"/>
        <end position="179"/>
    </location>
</feature>
<keyword evidence="11" id="KW-0067">ATP-binding</keyword>
<dbReference type="SUPFAM" id="SSF55874">
    <property type="entry name" value="ATPase domain of HSP90 chaperone/DNA topoisomerase II/histidine kinase"/>
    <property type="match status" value="1"/>
</dbReference>
<comment type="catalytic activity">
    <reaction evidence="1">
        <text>ATP + protein L-histidine = ADP + protein N-phospho-L-histidine.</text>
        <dbReference type="EC" id="2.7.13.3"/>
    </reaction>
</comment>
<evidence type="ECO:0000256" key="2">
    <source>
        <dbReference type="ARBA" id="ARBA00004429"/>
    </source>
</evidence>
<evidence type="ECO:0000256" key="1">
    <source>
        <dbReference type="ARBA" id="ARBA00000085"/>
    </source>
</evidence>
<name>A0ABR6WZM2_9BURK</name>
<dbReference type="SUPFAM" id="SSF47384">
    <property type="entry name" value="Homodimeric domain of signal transducing histidine kinase"/>
    <property type="match status" value="1"/>
</dbReference>
<organism evidence="18 19">
    <name type="scientific">Undibacterium seohonense</name>
    <dbReference type="NCBI Taxonomy" id="1344950"/>
    <lineage>
        <taxon>Bacteria</taxon>
        <taxon>Pseudomonadati</taxon>
        <taxon>Pseudomonadota</taxon>
        <taxon>Betaproteobacteria</taxon>
        <taxon>Burkholderiales</taxon>
        <taxon>Oxalobacteraceae</taxon>
        <taxon>Undibacterium</taxon>
    </lineage>
</organism>
<evidence type="ECO:0000256" key="7">
    <source>
        <dbReference type="ARBA" id="ARBA00022679"/>
    </source>
</evidence>
<dbReference type="InterPro" id="IPR036097">
    <property type="entry name" value="HisK_dim/P_sf"/>
</dbReference>
<dbReference type="InterPro" id="IPR003660">
    <property type="entry name" value="HAMP_dom"/>
</dbReference>
<evidence type="ECO:0000313" key="18">
    <source>
        <dbReference type="EMBL" id="MBC3806092.1"/>
    </source>
</evidence>
<keyword evidence="8 15" id="KW-0812">Transmembrane</keyword>
<dbReference type="Gene3D" id="1.10.287.130">
    <property type="match status" value="1"/>
</dbReference>
<reference evidence="18 19" key="1">
    <citation type="submission" date="2020-08" db="EMBL/GenBank/DDBJ databases">
        <title>Novel species isolated from subtropical streams in China.</title>
        <authorList>
            <person name="Lu H."/>
        </authorList>
    </citation>
    <scope>NUCLEOTIDE SEQUENCE [LARGE SCALE GENOMIC DNA]</scope>
    <source>
        <strain evidence="18 19">KACC 16656</strain>
    </source>
</reference>
<evidence type="ECO:0000256" key="15">
    <source>
        <dbReference type="SAM" id="Phobius"/>
    </source>
</evidence>
<dbReference type="InterPro" id="IPR036890">
    <property type="entry name" value="HATPase_C_sf"/>
</dbReference>
<dbReference type="PANTHER" id="PTHR44936:SF5">
    <property type="entry name" value="SENSOR HISTIDINE KINASE ENVZ"/>
    <property type="match status" value="1"/>
</dbReference>
<dbReference type="CDD" id="cd00082">
    <property type="entry name" value="HisKA"/>
    <property type="match status" value="1"/>
</dbReference>
<gene>
    <name evidence="18" type="ORF">H8K52_01885</name>
</gene>
<keyword evidence="10" id="KW-0418">Kinase</keyword>
<evidence type="ECO:0000256" key="5">
    <source>
        <dbReference type="ARBA" id="ARBA00022519"/>
    </source>
</evidence>
<evidence type="ECO:0000256" key="10">
    <source>
        <dbReference type="ARBA" id="ARBA00022777"/>
    </source>
</evidence>
<keyword evidence="6" id="KW-0597">Phosphoprotein</keyword>
<evidence type="ECO:0000256" key="4">
    <source>
        <dbReference type="ARBA" id="ARBA00022475"/>
    </source>
</evidence>
<dbReference type="PROSITE" id="PS50885">
    <property type="entry name" value="HAMP"/>
    <property type="match status" value="1"/>
</dbReference>
<keyword evidence="9" id="KW-0547">Nucleotide-binding</keyword>
<dbReference type="Proteomes" id="UP000648257">
    <property type="component" value="Unassembled WGS sequence"/>
</dbReference>
<proteinExistence type="predicted"/>
<dbReference type="SMART" id="SM00388">
    <property type="entry name" value="HisKA"/>
    <property type="match status" value="1"/>
</dbReference>
<dbReference type="Pfam" id="PF02518">
    <property type="entry name" value="HATPase_c"/>
    <property type="match status" value="1"/>
</dbReference>
<protein>
    <recommendedName>
        <fullName evidence="3">histidine kinase</fullName>
        <ecNumber evidence="3">2.7.13.3</ecNumber>
    </recommendedName>
</protein>
<dbReference type="InterPro" id="IPR003594">
    <property type="entry name" value="HATPase_dom"/>
</dbReference>
<dbReference type="InterPro" id="IPR032408">
    <property type="entry name" value="RisS_PPD"/>
</dbReference>
<evidence type="ECO:0000259" key="16">
    <source>
        <dbReference type="PROSITE" id="PS50109"/>
    </source>
</evidence>
<feature type="domain" description="Histidine kinase" evidence="16">
    <location>
        <begin position="241"/>
        <end position="451"/>
    </location>
</feature>
<dbReference type="CDD" id="cd06225">
    <property type="entry name" value="HAMP"/>
    <property type="match status" value="1"/>
</dbReference>
<evidence type="ECO:0000256" key="11">
    <source>
        <dbReference type="ARBA" id="ARBA00022840"/>
    </source>
</evidence>
<dbReference type="EC" id="2.7.13.3" evidence="3"/>
<dbReference type="InterPro" id="IPR005467">
    <property type="entry name" value="His_kinase_dom"/>
</dbReference>
<keyword evidence="4" id="KW-1003">Cell membrane</keyword>
<dbReference type="InterPro" id="IPR004358">
    <property type="entry name" value="Sig_transdc_His_kin-like_C"/>
</dbReference>
<keyword evidence="13" id="KW-0902">Two-component regulatory system</keyword>
<dbReference type="Gene3D" id="3.30.450.300">
    <property type="entry name" value="Sensor histidine kinase RisS, periplasmic domain"/>
    <property type="match status" value="1"/>
</dbReference>
<evidence type="ECO:0000259" key="17">
    <source>
        <dbReference type="PROSITE" id="PS50885"/>
    </source>
</evidence>
<dbReference type="Pfam" id="PF16524">
    <property type="entry name" value="RisS_PPD"/>
    <property type="match status" value="1"/>
</dbReference>
<feature type="transmembrane region" description="Helical" evidence="15">
    <location>
        <begin position="20"/>
        <end position="41"/>
    </location>
</feature>
<dbReference type="Pfam" id="PF00672">
    <property type="entry name" value="HAMP"/>
    <property type="match status" value="1"/>
</dbReference>
<evidence type="ECO:0000256" key="13">
    <source>
        <dbReference type="ARBA" id="ARBA00023012"/>
    </source>
</evidence>
<evidence type="ECO:0000313" key="19">
    <source>
        <dbReference type="Proteomes" id="UP000648257"/>
    </source>
</evidence>
<dbReference type="InterPro" id="IPR003661">
    <property type="entry name" value="HisK_dim/P_dom"/>
</dbReference>
<feature type="domain" description="HAMP" evidence="17">
    <location>
        <begin position="181"/>
        <end position="233"/>
    </location>
</feature>
<dbReference type="PRINTS" id="PR00344">
    <property type="entry name" value="BCTRLSENSOR"/>
</dbReference>
<sequence>MRNYFARISWFQSGLFWRTFLLLALLVTASMATWIVSIKLLERKPKAQQLAGQIGTMVSITSAALTHSAEDKRRELLIELAHNEGISIYLLEENDEIVKPDNDAMFAELKELVQQKLGKQTQFAKSVNGEIGFWVSFRIDEDQFWLRVESDRLQTDSGLQFLGWAAISLLLALIGAAFISRRINAPLSNLSLAARQLALGQNVKPLRESGPREIRETNASFNHMMADLARIESDRTVILAGISHDLRTPLTRLQLELEMADLKTDIREAMQGDLQQMDNIIQQFLDYAKPLNDASFSSFNLSDLLEKIHTDLSRDPTISIDANIEANIHFVGIQVEVQRLLSNLIENALRYGRNINTLQLSLEIDCRLQHHAAGTSVAIRLRDFGPGIPEYDIARLLRPFARGEIARSHANGSGLGLAIVDRIVKRHAGKIHITNHAHGGIEIHLAFPYNKN</sequence>
<comment type="caution">
    <text evidence="18">The sequence shown here is derived from an EMBL/GenBank/DDBJ whole genome shotgun (WGS) entry which is preliminary data.</text>
</comment>
<comment type="subcellular location">
    <subcellularLocation>
        <location evidence="2">Cell inner membrane</location>
        <topology evidence="2">Multi-pass membrane protein</topology>
    </subcellularLocation>
</comment>